<evidence type="ECO:0000256" key="2">
    <source>
        <dbReference type="SAM" id="MobiDB-lite"/>
    </source>
</evidence>
<dbReference type="EMBL" id="CAXAMM010038907">
    <property type="protein sequence ID" value="CAK9082015.1"/>
    <property type="molecule type" value="Genomic_DNA"/>
</dbReference>
<evidence type="ECO:0000313" key="4">
    <source>
        <dbReference type="Proteomes" id="UP001642464"/>
    </source>
</evidence>
<dbReference type="PANTHER" id="PTHR47978">
    <property type="match status" value="1"/>
</dbReference>
<organism evidence="3 4">
    <name type="scientific">Durusdinium trenchii</name>
    <dbReference type="NCBI Taxonomy" id="1381693"/>
    <lineage>
        <taxon>Eukaryota</taxon>
        <taxon>Sar</taxon>
        <taxon>Alveolata</taxon>
        <taxon>Dinophyceae</taxon>
        <taxon>Suessiales</taxon>
        <taxon>Symbiodiniaceae</taxon>
        <taxon>Durusdinium</taxon>
    </lineage>
</organism>
<keyword evidence="1" id="KW-0547">Nucleotide-binding</keyword>
<keyword evidence="4" id="KW-1185">Reference proteome</keyword>
<name>A0ABP0Q180_9DINO</name>
<dbReference type="PROSITE" id="PS51419">
    <property type="entry name" value="RAB"/>
    <property type="match status" value="1"/>
</dbReference>
<dbReference type="Gene3D" id="3.40.50.300">
    <property type="entry name" value="P-loop containing nucleotide triphosphate hydrolases"/>
    <property type="match status" value="1"/>
</dbReference>
<evidence type="ECO:0000256" key="1">
    <source>
        <dbReference type="ARBA" id="ARBA00022741"/>
    </source>
</evidence>
<dbReference type="Pfam" id="PF00071">
    <property type="entry name" value="Ras"/>
    <property type="match status" value="1"/>
</dbReference>
<proteinExistence type="predicted"/>
<accession>A0ABP0Q180</accession>
<dbReference type="SMART" id="SM00173">
    <property type="entry name" value="RAS"/>
    <property type="match status" value="1"/>
</dbReference>
<reference evidence="3 4" key="1">
    <citation type="submission" date="2024-02" db="EMBL/GenBank/DDBJ databases">
        <authorList>
            <person name="Chen Y."/>
            <person name="Shah S."/>
            <person name="Dougan E. K."/>
            <person name="Thang M."/>
            <person name="Chan C."/>
        </authorList>
    </citation>
    <scope>NUCLEOTIDE SEQUENCE [LARGE SCALE GENOMIC DNA]</scope>
</reference>
<feature type="region of interest" description="Disordered" evidence="2">
    <location>
        <begin position="265"/>
        <end position="285"/>
    </location>
</feature>
<evidence type="ECO:0000313" key="3">
    <source>
        <dbReference type="EMBL" id="CAK9082015.1"/>
    </source>
</evidence>
<feature type="compositionally biased region" description="Polar residues" evidence="2">
    <location>
        <begin position="275"/>
        <end position="285"/>
    </location>
</feature>
<protein>
    <submittedName>
        <fullName evidence="3">Ras-related protein RABF2b (AtRABF2b) (Ras-related protein Ara-7) (Ras-related protein Rab5B) (AtRab5B)</fullName>
    </submittedName>
</protein>
<dbReference type="PRINTS" id="PR00449">
    <property type="entry name" value="RASTRNSFRMNG"/>
</dbReference>
<dbReference type="SMART" id="SM00174">
    <property type="entry name" value="RHO"/>
    <property type="match status" value="1"/>
</dbReference>
<dbReference type="CDD" id="cd00154">
    <property type="entry name" value="Rab"/>
    <property type="match status" value="1"/>
</dbReference>
<dbReference type="PROSITE" id="PS51421">
    <property type="entry name" value="RAS"/>
    <property type="match status" value="1"/>
</dbReference>
<gene>
    <name evidence="3" type="ORF">SCF082_LOCUS39003</name>
</gene>
<dbReference type="SMART" id="SM00175">
    <property type="entry name" value="RAB"/>
    <property type="match status" value="1"/>
</dbReference>
<dbReference type="InterPro" id="IPR027417">
    <property type="entry name" value="P-loop_NTPase"/>
</dbReference>
<dbReference type="SUPFAM" id="SSF52540">
    <property type="entry name" value="P-loop containing nucleoside triphosphate hydrolases"/>
    <property type="match status" value="1"/>
</dbReference>
<dbReference type="Proteomes" id="UP001642464">
    <property type="component" value="Unassembled WGS sequence"/>
</dbReference>
<comment type="caution">
    <text evidence="3">The sequence shown here is derived from an EMBL/GenBank/DDBJ whole genome shotgun (WGS) entry which is preliminary data.</text>
</comment>
<sequence length="285" mass="32181">MSMYSIRVFSFSGDIYHEVILPGSAHVREILSGTVDAGLRRQLVYDGRVLPDHAELSQVFPVAGTSGADLQLLIQKRRLERVKRFTDNMNARTLQISLGGQTGVGKTSLVRRYCFNEFEEGTRPTMLSVIPKDFEIQRVLSDGTGIKLLFWDEQLFYRAHYVPRFRHGLHAVILVFDITNRQSFESLHQWIQAAAWEGKTRTMVLMGNKTDLDAHRKVTYQEAQAFAQSEGLVYFEGSAKQNVGVEELVHHVAFEALARLVADEPPVPPDDNLEVKTSTTSCQVL</sequence>
<dbReference type="InterPro" id="IPR001806">
    <property type="entry name" value="Small_GTPase"/>
</dbReference>